<proteinExistence type="predicted"/>
<accession>A0AAN9NVR5</accession>
<dbReference type="AlphaFoldDB" id="A0AAN9NVR5"/>
<evidence type="ECO:0000313" key="2">
    <source>
        <dbReference type="Proteomes" id="UP001386955"/>
    </source>
</evidence>
<reference evidence="1 2" key="1">
    <citation type="submission" date="2024-01" db="EMBL/GenBank/DDBJ databases">
        <title>The genomes of 5 underutilized Papilionoideae crops provide insights into root nodulation and disease resistanc.</title>
        <authorList>
            <person name="Jiang F."/>
        </authorList>
    </citation>
    <scope>NUCLEOTIDE SEQUENCE [LARGE SCALE GENOMIC DNA]</scope>
    <source>
        <strain evidence="1">DUOXIRENSHENG_FW03</strain>
        <tissue evidence="1">Leaves</tissue>
    </source>
</reference>
<sequence>MVWERVKSFVEKLLLWLKSWTLHVRDSEMQTELECTGTQEQKSGVIGIMLNTSGSASGNLGCARGTQRLPYVGSMRMGMDQGVESVVRSEWEHTHESVNMGHAHKAQ</sequence>
<gene>
    <name evidence="1" type="ORF">VNO78_32448</name>
</gene>
<name>A0AAN9NVR5_PSOTE</name>
<comment type="caution">
    <text evidence="1">The sequence shown here is derived from an EMBL/GenBank/DDBJ whole genome shotgun (WGS) entry which is preliminary data.</text>
</comment>
<organism evidence="1 2">
    <name type="scientific">Psophocarpus tetragonolobus</name>
    <name type="common">Winged bean</name>
    <name type="synonym">Dolichos tetragonolobus</name>
    <dbReference type="NCBI Taxonomy" id="3891"/>
    <lineage>
        <taxon>Eukaryota</taxon>
        <taxon>Viridiplantae</taxon>
        <taxon>Streptophyta</taxon>
        <taxon>Embryophyta</taxon>
        <taxon>Tracheophyta</taxon>
        <taxon>Spermatophyta</taxon>
        <taxon>Magnoliopsida</taxon>
        <taxon>eudicotyledons</taxon>
        <taxon>Gunneridae</taxon>
        <taxon>Pentapetalae</taxon>
        <taxon>rosids</taxon>
        <taxon>fabids</taxon>
        <taxon>Fabales</taxon>
        <taxon>Fabaceae</taxon>
        <taxon>Papilionoideae</taxon>
        <taxon>50 kb inversion clade</taxon>
        <taxon>NPAAA clade</taxon>
        <taxon>indigoferoid/millettioid clade</taxon>
        <taxon>Phaseoleae</taxon>
        <taxon>Psophocarpus</taxon>
    </lineage>
</organism>
<keyword evidence="2" id="KW-1185">Reference proteome</keyword>
<dbReference type="Proteomes" id="UP001386955">
    <property type="component" value="Unassembled WGS sequence"/>
</dbReference>
<dbReference type="EMBL" id="JAYMYS010000009">
    <property type="protein sequence ID" value="KAK7380071.1"/>
    <property type="molecule type" value="Genomic_DNA"/>
</dbReference>
<evidence type="ECO:0000313" key="1">
    <source>
        <dbReference type="EMBL" id="KAK7380071.1"/>
    </source>
</evidence>
<protein>
    <submittedName>
        <fullName evidence="1">Uncharacterized protein</fullName>
    </submittedName>
</protein>